<dbReference type="PIRSF" id="PIRSF001093">
    <property type="entry name" value="B-hxosamndse_ab_euk"/>
    <property type="match status" value="1"/>
</dbReference>
<dbReference type="SUPFAM" id="SSF51445">
    <property type="entry name" value="(Trans)glycosidases"/>
    <property type="match status" value="1"/>
</dbReference>
<evidence type="ECO:0000256" key="5">
    <source>
        <dbReference type="ARBA" id="ARBA00023295"/>
    </source>
</evidence>
<keyword evidence="5" id="KW-0326">Glycosidase</keyword>
<dbReference type="PANTHER" id="PTHR22600:SF57">
    <property type="entry name" value="BETA-N-ACETYLHEXOSAMINIDASE"/>
    <property type="match status" value="1"/>
</dbReference>
<feature type="compositionally biased region" description="Low complexity" evidence="7">
    <location>
        <begin position="516"/>
        <end position="525"/>
    </location>
</feature>
<dbReference type="GO" id="GO:0005975">
    <property type="term" value="P:carbohydrate metabolic process"/>
    <property type="evidence" value="ECO:0007669"/>
    <property type="project" value="InterPro"/>
</dbReference>
<keyword evidence="8" id="KW-0732">Signal</keyword>
<dbReference type="Gene3D" id="3.30.379.10">
    <property type="entry name" value="Chitobiase/beta-hexosaminidase domain 2-like"/>
    <property type="match status" value="1"/>
</dbReference>
<dbReference type="RefSeq" id="WP_196936890.1">
    <property type="nucleotide sequence ID" value="NZ_MU158698.1"/>
</dbReference>
<dbReference type="Pfam" id="PF00728">
    <property type="entry name" value="Glyco_hydro_20"/>
    <property type="match status" value="1"/>
</dbReference>
<accession>A0A928UZN6</accession>
<protein>
    <recommendedName>
        <fullName evidence="3">beta-N-acetylhexosaminidase</fullName>
        <ecNumber evidence="3">3.2.1.52</ecNumber>
    </recommendedName>
</protein>
<evidence type="ECO:0000256" key="6">
    <source>
        <dbReference type="PIRSR" id="PIRSR625705-1"/>
    </source>
</evidence>
<evidence type="ECO:0000256" key="1">
    <source>
        <dbReference type="ARBA" id="ARBA00001231"/>
    </source>
</evidence>
<reference evidence="11" key="1">
    <citation type="submission" date="2018-02" db="EMBL/GenBank/DDBJ databases">
        <authorList>
            <person name="Vasarhelyi B.M."/>
            <person name="Deshmukh S."/>
            <person name="Balint B."/>
            <person name="Kukolya J."/>
        </authorList>
    </citation>
    <scope>NUCLEOTIDE SEQUENCE</scope>
    <source>
        <strain evidence="11">KB22</strain>
    </source>
</reference>
<dbReference type="InterPro" id="IPR015883">
    <property type="entry name" value="Glyco_hydro_20_cat"/>
</dbReference>
<comment type="caution">
    <text evidence="11">The sequence shown here is derived from an EMBL/GenBank/DDBJ whole genome shotgun (WGS) entry which is preliminary data.</text>
</comment>
<dbReference type="GO" id="GO:0030203">
    <property type="term" value="P:glycosaminoglycan metabolic process"/>
    <property type="evidence" value="ECO:0007669"/>
    <property type="project" value="TreeGrafter"/>
</dbReference>
<proteinExistence type="inferred from homology"/>
<organism evidence="11 12">
    <name type="scientific">Sphingobacterium hungaricum</name>
    <dbReference type="NCBI Taxonomy" id="2082723"/>
    <lineage>
        <taxon>Bacteria</taxon>
        <taxon>Pseudomonadati</taxon>
        <taxon>Bacteroidota</taxon>
        <taxon>Sphingobacteriia</taxon>
        <taxon>Sphingobacteriales</taxon>
        <taxon>Sphingobacteriaceae</taxon>
        <taxon>Sphingobacterium</taxon>
    </lineage>
</organism>
<dbReference type="EMBL" id="PRDK01000009">
    <property type="protein sequence ID" value="MBE8715038.1"/>
    <property type="molecule type" value="Genomic_DNA"/>
</dbReference>
<dbReference type="PANTHER" id="PTHR22600">
    <property type="entry name" value="BETA-HEXOSAMINIDASE"/>
    <property type="match status" value="1"/>
</dbReference>
<dbReference type="Proteomes" id="UP000616201">
    <property type="component" value="Unassembled WGS sequence"/>
</dbReference>
<evidence type="ECO:0000313" key="11">
    <source>
        <dbReference type="EMBL" id="MBE8715038.1"/>
    </source>
</evidence>
<name>A0A928UZN6_9SPHI</name>
<dbReference type="PRINTS" id="PR00738">
    <property type="entry name" value="GLHYDRLASE20"/>
</dbReference>
<comment type="catalytic activity">
    <reaction evidence="1">
        <text>Hydrolysis of terminal non-reducing N-acetyl-D-hexosamine residues in N-acetyl-beta-D-hexosaminides.</text>
        <dbReference type="EC" id="3.2.1.52"/>
    </reaction>
</comment>
<dbReference type="Pfam" id="PF02838">
    <property type="entry name" value="Glyco_hydro_20b"/>
    <property type="match status" value="1"/>
</dbReference>
<evidence type="ECO:0000256" key="8">
    <source>
        <dbReference type="SAM" id="SignalP"/>
    </source>
</evidence>
<evidence type="ECO:0000256" key="3">
    <source>
        <dbReference type="ARBA" id="ARBA00012663"/>
    </source>
</evidence>
<feature type="region of interest" description="Disordered" evidence="7">
    <location>
        <begin position="516"/>
        <end position="535"/>
    </location>
</feature>
<dbReference type="SUPFAM" id="SSF55545">
    <property type="entry name" value="beta-N-acetylhexosaminidase-like domain"/>
    <property type="match status" value="1"/>
</dbReference>
<dbReference type="InterPro" id="IPR029018">
    <property type="entry name" value="Hex-like_dom2"/>
</dbReference>
<dbReference type="InterPro" id="IPR015882">
    <property type="entry name" value="HEX_bac_N"/>
</dbReference>
<feature type="active site" description="Proton donor" evidence="6">
    <location>
        <position position="307"/>
    </location>
</feature>
<evidence type="ECO:0000256" key="2">
    <source>
        <dbReference type="ARBA" id="ARBA00006285"/>
    </source>
</evidence>
<dbReference type="AlphaFoldDB" id="A0A928UZN6"/>
<comment type="similarity">
    <text evidence="2">Belongs to the glycosyl hydrolase 20 family.</text>
</comment>
<keyword evidence="12" id="KW-1185">Reference proteome</keyword>
<dbReference type="CDD" id="cd06563">
    <property type="entry name" value="GH20_chitobiase-like"/>
    <property type="match status" value="1"/>
</dbReference>
<dbReference type="GO" id="GO:0016020">
    <property type="term" value="C:membrane"/>
    <property type="evidence" value="ECO:0007669"/>
    <property type="project" value="TreeGrafter"/>
</dbReference>
<gene>
    <name evidence="11" type="ORF">C4F49_15240</name>
</gene>
<evidence type="ECO:0000259" key="10">
    <source>
        <dbReference type="Pfam" id="PF02838"/>
    </source>
</evidence>
<dbReference type="EC" id="3.2.1.52" evidence="3"/>
<feature type="chain" id="PRO_5037817301" description="beta-N-acetylhexosaminidase" evidence="8">
    <location>
        <begin position="20"/>
        <end position="535"/>
    </location>
</feature>
<sequence>MYKSGLLFFILFISLNVNAQFVGIIPQPQEVVEAKDSLSVKGYLNIAYGSETNVSTIQYVRKELANKFQLLSATNSNSKTTITFRQSKSKTKTNGAYSLTVNDNGIFIEASTPEGFLYGASSLIQLLSYHQSKSGIKIPYVKITDEPSNQWRGFMLDESRHFFGKEKVKQLLDWMAFYKLNKFHWHLTDEPAWRIEIKQYPFLTLVGGVGNYTNPISPAQYYTQEDIREIVSYASDLQIEVIPEIDMPGHATASNRAYPQFSGGGTKDHPDFTFHPAKEGTYQYLNNILQETNNLFPSNMLHLGGDEVSYGSDAWNQDLSIQKLKADKKLENNKAVETYFMQRMADSVYAMGAKVLVWDEMAEADLPRDKTIQFYWRHDKPAQLDLLLKNGFQVIICPRIPFYFDFVQEDSHRYGRKWNKDFNSLSTVYHFDMENIKAKETFPNQILGLQGNLWTERVTDTDRFDFMVFPRISALAESAWTNKNRKNFANFQTILRKHLLLYKSAGLYYFDPFNPQNNPEPNVNNSTKKYIDNPE</sequence>
<dbReference type="GO" id="GO:0004563">
    <property type="term" value="F:beta-N-acetylhexosaminidase activity"/>
    <property type="evidence" value="ECO:0007669"/>
    <property type="project" value="UniProtKB-EC"/>
</dbReference>
<dbReference type="InterPro" id="IPR025705">
    <property type="entry name" value="Beta_hexosaminidase_sua/sub"/>
</dbReference>
<feature type="signal peptide" evidence="8">
    <location>
        <begin position="1"/>
        <end position="19"/>
    </location>
</feature>
<keyword evidence="4" id="KW-0378">Hydrolase</keyword>
<feature type="domain" description="Beta-hexosaminidase bacterial type N-terminal" evidence="10">
    <location>
        <begin position="23"/>
        <end position="145"/>
    </location>
</feature>
<evidence type="ECO:0000313" key="12">
    <source>
        <dbReference type="Proteomes" id="UP000616201"/>
    </source>
</evidence>
<dbReference type="InterPro" id="IPR017853">
    <property type="entry name" value="GH"/>
</dbReference>
<evidence type="ECO:0000256" key="7">
    <source>
        <dbReference type="SAM" id="MobiDB-lite"/>
    </source>
</evidence>
<evidence type="ECO:0000256" key="4">
    <source>
        <dbReference type="ARBA" id="ARBA00022801"/>
    </source>
</evidence>
<dbReference type="Gene3D" id="3.20.20.80">
    <property type="entry name" value="Glycosidases"/>
    <property type="match status" value="1"/>
</dbReference>
<evidence type="ECO:0000259" key="9">
    <source>
        <dbReference type="Pfam" id="PF00728"/>
    </source>
</evidence>
<feature type="domain" description="Glycoside hydrolase family 20 catalytic" evidence="9">
    <location>
        <begin position="150"/>
        <end position="482"/>
    </location>
</feature>